<protein>
    <submittedName>
        <fullName evidence="5">Threonine aldolase</fullName>
        <ecNumber evidence="5">4.1.2.5</ecNumber>
    </submittedName>
</protein>
<evidence type="ECO:0000256" key="1">
    <source>
        <dbReference type="ARBA" id="ARBA00001933"/>
    </source>
</evidence>
<dbReference type="GO" id="GO:0004793">
    <property type="term" value="F:threonine aldolase activity"/>
    <property type="evidence" value="ECO:0007669"/>
    <property type="project" value="UniProtKB-EC"/>
</dbReference>
<dbReference type="EMBL" id="CP001968">
    <property type="protein sequence ID" value="ADD68921.1"/>
    <property type="molecule type" value="Genomic_DNA"/>
</dbReference>
<evidence type="ECO:0000256" key="3">
    <source>
        <dbReference type="ARBA" id="ARBA00022898"/>
    </source>
</evidence>
<dbReference type="SUPFAM" id="SSF53383">
    <property type="entry name" value="PLP-dependent transferases"/>
    <property type="match status" value="1"/>
</dbReference>
<dbReference type="FunCoup" id="D4H2D0">
    <property type="interactions" value="362"/>
</dbReference>
<dbReference type="eggNOG" id="COG2008">
    <property type="taxonomic scope" value="Bacteria"/>
</dbReference>
<comment type="cofactor">
    <cofactor evidence="1">
        <name>pyridoxal 5'-phosphate</name>
        <dbReference type="ChEBI" id="CHEBI:597326"/>
    </cofactor>
</comment>
<evidence type="ECO:0000259" key="4">
    <source>
        <dbReference type="Pfam" id="PF01212"/>
    </source>
</evidence>
<dbReference type="PANTHER" id="PTHR48097:SF5">
    <property type="entry name" value="LOW SPECIFICITY L-THREONINE ALDOLASE"/>
    <property type="match status" value="1"/>
</dbReference>
<dbReference type="KEGG" id="dap:Dacet_2159"/>
<dbReference type="HOGENOM" id="CLU_049619_0_0_0"/>
<name>D4H2D0_DENA2</name>
<dbReference type="STRING" id="522772.Dacet_2159"/>
<dbReference type="Gene3D" id="3.90.1150.10">
    <property type="entry name" value="Aspartate Aminotransferase, domain 1"/>
    <property type="match status" value="1"/>
</dbReference>
<organism evidence="5 6">
    <name type="scientific">Denitrovibrio acetiphilus (strain DSM 12809 / NBRC 114555 / N2460)</name>
    <dbReference type="NCBI Taxonomy" id="522772"/>
    <lineage>
        <taxon>Bacteria</taxon>
        <taxon>Pseudomonadati</taxon>
        <taxon>Deferribacterota</taxon>
        <taxon>Deferribacteres</taxon>
        <taxon>Deferribacterales</taxon>
        <taxon>Geovibrionaceae</taxon>
        <taxon>Denitrovibrio</taxon>
    </lineage>
</organism>
<keyword evidence="5" id="KW-0456">Lyase</keyword>
<proteinExistence type="inferred from homology"/>
<feature type="domain" description="Aromatic amino acid beta-eliminating lyase/threonine aldolase" evidence="4">
    <location>
        <begin position="5"/>
        <end position="289"/>
    </location>
</feature>
<keyword evidence="6" id="KW-1185">Reference proteome</keyword>
<dbReference type="PaxDb" id="522772-Dacet_2159"/>
<dbReference type="InParanoid" id="D4H2D0"/>
<dbReference type="AlphaFoldDB" id="D4H2D0"/>
<sequence>MNEAFMSDNTAPVDFRILRVLEEANTGFEKPYGYDKWTNEAKLLIRSEFGADAEFYPVMNGTGANVISLASVLSPFQAVICAESAHINVDECGAPERFLGSKLISVRTELGKLAPEDITPLLHSEGFEHHVQPYVISISQVTETGLAYSPQEVSALSKFASEHNLLLHIDGSRLANAAVHLGCSMGEAVKGADLVSFGGTKNGMLMGEAVLLLNPEIGQNIKYYRKQGMQLFSKMRYLSAQFIPYLRDGIWRENAVQANSMAAKLASGFVKAGLKLAYPVNSNGVFVYLPDSLISKIERNFGFYVWDEETGLCRFMCSFATTEQDVNSLLNLV</sequence>
<dbReference type="PANTHER" id="PTHR48097">
    <property type="entry name" value="L-THREONINE ALDOLASE-RELATED"/>
    <property type="match status" value="1"/>
</dbReference>
<dbReference type="EC" id="4.1.2.5" evidence="5"/>
<evidence type="ECO:0000313" key="5">
    <source>
        <dbReference type="EMBL" id="ADD68921.1"/>
    </source>
</evidence>
<dbReference type="InterPro" id="IPR015424">
    <property type="entry name" value="PyrdxlP-dep_Trfase"/>
</dbReference>
<dbReference type="Pfam" id="PF01212">
    <property type="entry name" value="Beta_elim_lyase"/>
    <property type="match status" value="1"/>
</dbReference>
<reference evidence="5 6" key="1">
    <citation type="journal article" date="2010" name="Stand. Genomic Sci.">
        <title>Complete genome sequence of Denitrovibrio acetiphilus type strain (N2460).</title>
        <authorList>
            <person name="Kiss H."/>
            <person name="Lang E."/>
            <person name="Lapidus A."/>
            <person name="Copeland A."/>
            <person name="Nolan M."/>
            <person name="Glavina Del Rio T."/>
            <person name="Chen F."/>
            <person name="Lucas S."/>
            <person name="Tice H."/>
            <person name="Cheng J.F."/>
            <person name="Han C."/>
            <person name="Goodwin L."/>
            <person name="Pitluck S."/>
            <person name="Liolios K."/>
            <person name="Pati A."/>
            <person name="Ivanova N."/>
            <person name="Mavromatis K."/>
            <person name="Chen A."/>
            <person name="Palaniappan K."/>
            <person name="Land M."/>
            <person name="Hauser L."/>
            <person name="Chang Y.J."/>
            <person name="Jeffries C.D."/>
            <person name="Detter J.C."/>
            <person name="Brettin T."/>
            <person name="Spring S."/>
            <person name="Rohde M."/>
            <person name="Goker M."/>
            <person name="Woyke T."/>
            <person name="Bristow J."/>
            <person name="Eisen J.A."/>
            <person name="Markowitz V."/>
            <person name="Hugenholtz P."/>
            <person name="Kyrpides N.C."/>
            <person name="Klenk H.P."/>
        </authorList>
    </citation>
    <scope>NUCLEOTIDE SEQUENCE [LARGE SCALE GENOMIC DNA]</scope>
    <source>
        <strain evidence="6">DSM 12809 / NBRC 114555 / N2460</strain>
    </source>
</reference>
<dbReference type="OrthoDB" id="9774495at2"/>
<dbReference type="GO" id="GO:0006520">
    <property type="term" value="P:amino acid metabolic process"/>
    <property type="evidence" value="ECO:0007669"/>
    <property type="project" value="InterPro"/>
</dbReference>
<dbReference type="InterPro" id="IPR001597">
    <property type="entry name" value="ArAA_b-elim_lyase/Thr_aldolase"/>
</dbReference>
<gene>
    <name evidence="5" type="ordered locus">Dacet_2159</name>
</gene>
<evidence type="ECO:0000256" key="2">
    <source>
        <dbReference type="ARBA" id="ARBA00006966"/>
    </source>
</evidence>
<evidence type="ECO:0000313" key="6">
    <source>
        <dbReference type="Proteomes" id="UP000002012"/>
    </source>
</evidence>
<dbReference type="RefSeq" id="WP_013011424.1">
    <property type="nucleotide sequence ID" value="NC_013943.1"/>
</dbReference>
<dbReference type="Proteomes" id="UP000002012">
    <property type="component" value="Chromosome"/>
</dbReference>
<dbReference type="InterPro" id="IPR015421">
    <property type="entry name" value="PyrdxlP-dep_Trfase_major"/>
</dbReference>
<comment type="similarity">
    <text evidence="2">Belongs to the threonine aldolase family.</text>
</comment>
<accession>D4H2D0</accession>
<keyword evidence="3" id="KW-0663">Pyridoxal phosphate</keyword>
<dbReference type="Gene3D" id="3.40.640.10">
    <property type="entry name" value="Type I PLP-dependent aspartate aminotransferase-like (Major domain)"/>
    <property type="match status" value="1"/>
</dbReference>
<dbReference type="InterPro" id="IPR015422">
    <property type="entry name" value="PyrdxlP-dep_Trfase_small"/>
</dbReference>